<evidence type="ECO:0000256" key="6">
    <source>
        <dbReference type="ARBA" id="ARBA00023212"/>
    </source>
</evidence>
<sequence>MAVLVLDNGAGCAKIGYSTSSDPRIIPNCVSKAKNVRTRIFIGDQIDECKDLSGLYYLLPFQKGYMVNWEVEKQVWDYMFGKEKLKVDFNESSVILTEPYFNFTSIQEAMNEILFEEYGFQAAFRTNPSYLSQYKLQQDTDSSKLCSLVLDTGYSFSHIIPYCKGKKLTESIVRVNVGGKLLTNHLKEIISYRQLMVMDETYVINQLKEDVCYVSTQFNADMLTSRKKGLANTVMRDYVLPDYTHIKRGYVRSQEETTGKAQGNEQIIRMNNERFSVPELLFRPSDVGVQEMGITEALIHCVSTTPEEMQPHFYRNIVTTGGNCLIPGFQERFHMDVRSMAPDEFDISITSSKNPVTYAWEGGVQLANDPNFHKLVVTRAEFEEHGHNICMERFEV</sequence>
<evidence type="ECO:0000256" key="1">
    <source>
        <dbReference type="ARBA" id="ARBA00003520"/>
    </source>
</evidence>
<dbReference type="Proteomes" id="UP000828390">
    <property type="component" value="Unassembled WGS sequence"/>
</dbReference>
<dbReference type="CDD" id="cd10210">
    <property type="entry name" value="ASKHA_NBD_Arp6"/>
    <property type="match status" value="1"/>
</dbReference>
<comment type="function">
    <text evidence="1">Actins are highly conserved proteins that are involved in various types of cell motility and are ubiquitously expressed in all eukaryotic cells.</text>
</comment>
<dbReference type="AlphaFoldDB" id="A0A9D4HUY8"/>
<dbReference type="GO" id="GO:0005856">
    <property type="term" value="C:cytoskeleton"/>
    <property type="evidence" value="ECO:0007669"/>
    <property type="project" value="UniProtKB-SubCell"/>
</dbReference>
<evidence type="ECO:0000256" key="2">
    <source>
        <dbReference type="ARBA" id="ARBA00004123"/>
    </source>
</evidence>
<proteinExistence type="inferred from homology"/>
<dbReference type="FunFam" id="3.90.640.10:FF:000014">
    <property type="entry name" value="Putative actin-related protein 6"/>
    <property type="match status" value="1"/>
</dbReference>
<keyword evidence="5" id="KW-0963">Cytoplasm</keyword>
<reference evidence="9" key="2">
    <citation type="submission" date="2020-11" db="EMBL/GenBank/DDBJ databases">
        <authorList>
            <person name="McCartney M.A."/>
            <person name="Auch B."/>
            <person name="Kono T."/>
            <person name="Mallez S."/>
            <person name="Becker A."/>
            <person name="Gohl D.M."/>
            <person name="Silverstein K.A.T."/>
            <person name="Koren S."/>
            <person name="Bechman K.B."/>
            <person name="Herman A."/>
            <person name="Abrahante J.E."/>
            <person name="Garbe J."/>
        </authorList>
    </citation>
    <scope>NUCLEOTIDE SEQUENCE</scope>
    <source>
        <strain evidence="9">Duluth1</strain>
        <tissue evidence="9">Whole animal</tissue>
    </source>
</reference>
<protein>
    <recommendedName>
        <fullName evidence="8">Actin-related protein 6</fullName>
    </recommendedName>
</protein>
<dbReference type="GO" id="GO:0005634">
    <property type="term" value="C:nucleus"/>
    <property type="evidence" value="ECO:0007669"/>
    <property type="project" value="UniProtKB-SubCell"/>
</dbReference>
<keyword evidence="7" id="KW-0539">Nucleus</keyword>
<comment type="subcellular location">
    <subcellularLocation>
        <location evidence="3">Cytoplasm</location>
        <location evidence="3">Cytoskeleton</location>
    </subcellularLocation>
    <subcellularLocation>
        <location evidence="2">Nucleus</location>
    </subcellularLocation>
</comment>
<evidence type="ECO:0000256" key="8">
    <source>
        <dbReference type="ARBA" id="ARBA00074635"/>
    </source>
</evidence>
<dbReference type="SMART" id="SM00268">
    <property type="entry name" value="ACTIN"/>
    <property type="match status" value="1"/>
</dbReference>
<dbReference type="PANTHER" id="PTHR11937">
    <property type="entry name" value="ACTIN"/>
    <property type="match status" value="1"/>
</dbReference>
<organism evidence="9 10">
    <name type="scientific">Dreissena polymorpha</name>
    <name type="common">Zebra mussel</name>
    <name type="synonym">Mytilus polymorpha</name>
    <dbReference type="NCBI Taxonomy" id="45954"/>
    <lineage>
        <taxon>Eukaryota</taxon>
        <taxon>Metazoa</taxon>
        <taxon>Spiralia</taxon>
        <taxon>Lophotrochozoa</taxon>
        <taxon>Mollusca</taxon>
        <taxon>Bivalvia</taxon>
        <taxon>Autobranchia</taxon>
        <taxon>Heteroconchia</taxon>
        <taxon>Euheterodonta</taxon>
        <taxon>Imparidentia</taxon>
        <taxon>Neoheterodontei</taxon>
        <taxon>Myida</taxon>
        <taxon>Dreissenoidea</taxon>
        <taxon>Dreissenidae</taxon>
        <taxon>Dreissena</taxon>
    </lineage>
</organism>
<gene>
    <name evidence="9" type="ORF">DPMN_042697</name>
</gene>
<keyword evidence="10" id="KW-1185">Reference proteome</keyword>
<dbReference type="InterPro" id="IPR004000">
    <property type="entry name" value="Actin"/>
</dbReference>
<comment type="similarity">
    <text evidence="4">Belongs to the actin family. ARP6 subfamily.</text>
</comment>
<evidence type="ECO:0000256" key="4">
    <source>
        <dbReference type="ARBA" id="ARBA00005665"/>
    </source>
</evidence>
<dbReference type="Gene3D" id="3.30.420.40">
    <property type="match status" value="2"/>
</dbReference>
<dbReference type="Gene3D" id="3.90.640.10">
    <property type="entry name" value="Actin, Chain A, domain 4"/>
    <property type="match status" value="1"/>
</dbReference>
<dbReference type="Pfam" id="PF00022">
    <property type="entry name" value="Actin"/>
    <property type="match status" value="1"/>
</dbReference>
<reference evidence="9" key="1">
    <citation type="journal article" date="2019" name="bioRxiv">
        <title>The Genome of the Zebra Mussel, Dreissena polymorpha: A Resource for Invasive Species Research.</title>
        <authorList>
            <person name="McCartney M.A."/>
            <person name="Auch B."/>
            <person name="Kono T."/>
            <person name="Mallez S."/>
            <person name="Zhang Y."/>
            <person name="Obille A."/>
            <person name="Becker A."/>
            <person name="Abrahante J.E."/>
            <person name="Garbe J."/>
            <person name="Badalamenti J.P."/>
            <person name="Herman A."/>
            <person name="Mangelson H."/>
            <person name="Liachko I."/>
            <person name="Sullivan S."/>
            <person name="Sone E.D."/>
            <person name="Koren S."/>
            <person name="Silverstein K.A.T."/>
            <person name="Beckman K.B."/>
            <person name="Gohl D.M."/>
        </authorList>
    </citation>
    <scope>NUCLEOTIDE SEQUENCE</scope>
    <source>
        <strain evidence="9">Duluth1</strain>
        <tissue evidence="9">Whole animal</tissue>
    </source>
</reference>
<dbReference type="SUPFAM" id="SSF53067">
    <property type="entry name" value="Actin-like ATPase domain"/>
    <property type="match status" value="2"/>
</dbReference>
<name>A0A9D4HUY8_DREPO</name>
<comment type="caution">
    <text evidence="9">The sequence shown here is derived from an EMBL/GenBank/DDBJ whole genome shotgun (WGS) entry which is preliminary data.</text>
</comment>
<dbReference type="FunFam" id="3.30.420.40:FF:000058">
    <property type="entry name" value="Putative actin-related protein 5"/>
    <property type="match status" value="1"/>
</dbReference>
<evidence type="ECO:0000256" key="7">
    <source>
        <dbReference type="ARBA" id="ARBA00023242"/>
    </source>
</evidence>
<accession>A0A9D4HUY8</accession>
<dbReference type="EMBL" id="JAIWYP010000011">
    <property type="protein sequence ID" value="KAH3736135.1"/>
    <property type="molecule type" value="Genomic_DNA"/>
</dbReference>
<dbReference type="Gene3D" id="2.30.36.70">
    <property type="entry name" value="Actin, Chain A, domain 2"/>
    <property type="match status" value="1"/>
</dbReference>
<evidence type="ECO:0000313" key="9">
    <source>
        <dbReference type="EMBL" id="KAH3736135.1"/>
    </source>
</evidence>
<evidence type="ECO:0000313" key="10">
    <source>
        <dbReference type="Proteomes" id="UP000828390"/>
    </source>
</evidence>
<evidence type="ECO:0000256" key="5">
    <source>
        <dbReference type="ARBA" id="ARBA00022490"/>
    </source>
</evidence>
<keyword evidence="6" id="KW-0206">Cytoskeleton</keyword>
<dbReference type="FunFam" id="2.30.36.70:FF:000003">
    <property type="entry name" value="Actin-related protein 6"/>
    <property type="match status" value="1"/>
</dbReference>
<dbReference type="InterPro" id="IPR043129">
    <property type="entry name" value="ATPase_NBD"/>
</dbReference>
<evidence type="ECO:0000256" key="3">
    <source>
        <dbReference type="ARBA" id="ARBA00004245"/>
    </source>
</evidence>
<dbReference type="OrthoDB" id="6220758at2759"/>